<evidence type="ECO:0000256" key="5">
    <source>
        <dbReference type="ARBA" id="ARBA00023163"/>
    </source>
</evidence>
<feature type="domain" description="RNA polymerase sigma-70 region 4" evidence="7">
    <location>
        <begin position="129"/>
        <end position="177"/>
    </location>
</feature>
<dbReference type="InterPro" id="IPR007627">
    <property type="entry name" value="RNA_pol_sigma70_r2"/>
</dbReference>
<sequence>MQVVVQDDGEIMAAAQRGDSLALGILYNRYGAVVYRLALRILQRSQDAEDLTQEIFLGLETTTPYNPQRGNLLNFLLTLTRSRALNRIRQGQSRGRLLKACQHNHLTNVPNLPMENAALSEMSQRVASALETLPPNQRQVLELAYYEGLSQSEITQKLAIPLGTVKSRSRQGLLKLKNLLQDLVE</sequence>
<dbReference type="InterPro" id="IPR013324">
    <property type="entry name" value="RNA_pol_sigma_r3/r4-like"/>
</dbReference>
<dbReference type="SUPFAM" id="SSF88659">
    <property type="entry name" value="Sigma3 and sigma4 domains of RNA polymerase sigma factors"/>
    <property type="match status" value="1"/>
</dbReference>
<dbReference type="RefSeq" id="WP_190598556.1">
    <property type="nucleotide sequence ID" value="NZ_JADEVV010000012.1"/>
</dbReference>
<evidence type="ECO:0000259" key="7">
    <source>
        <dbReference type="Pfam" id="PF04545"/>
    </source>
</evidence>
<dbReference type="Pfam" id="PF04542">
    <property type="entry name" value="Sigma70_r2"/>
    <property type="match status" value="1"/>
</dbReference>
<dbReference type="InterPro" id="IPR039425">
    <property type="entry name" value="RNA_pol_sigma-70-like"/>
</dbReference>
<dbReference type="Gene3D" id="1.10.1740.10">
    <property type="match status" value="1"/>
</dbReference>
<dbReference type="EMBL" id="JADEVV010000012">
    <property type="protein sequence ID" value="MBE9253389.1"/>
    <property type="molecule type" value="Genomic_DNA"/>
</dbReference>
<dbReference type="InterPro" id="IPR007630">
    <property type="entry name" value="RNA_pol_sigma70_r4"/>
</dbReference>
<evidence type="ECO:0000256" key="4">
    <source>
        <dbReference type="ARBA" id="ARBA00023125"/>
    </source>
</evidence>
<feature type="domain" description="RNA polymerase sigma-70 region 2" evidence="6">
    <location>
        <begin position="26"/>
        <end position="92"/>
    </location>
</feature>
<dbReference type="InterPro" id="IPR014284">
    <property type="entry name" value="RNA_pol_sigma-70_dom"/>
</dbReference>
<evidence type="ECO:0000256" key="1">
    <source>
        <dbReference type="ARBA" id="ARBA00010641"/>
    </source>
</evidence>
<evidence type="ECO:0000259" key="6">
    <source>
        <dbReference type="Pfam" id="PF04542"/>
    </source>
</evidence>
<evidence type="ECO:0000256" key="3">
    <source>
        <dbReference type="ARBA" id="ARBA00023082"/>
    </source>
</evidence>
<dbReference type="CDD" id="cd06171">
    <property type="entry name" value="Sigma70_r4"/>
    <property type="match status" value="1"/>
</dbReference>
<name>A0ABR9VPX5_9SYNC</name>
<dbReference type="InterPro" id="IPR013325">
    <property type="entry name" value="RNA_pol_sigma_r2"/>
</dbReference>
<dbReference type="Pfam" id="PF04545">
    <property type="entry name" value="Sigma70_r4"/>
    <property type="match status" value="1"/>
</dbReference>
<comment type="similarity">
    <text evidence="1">Belongs to the sigma-70 factor family. ECF subfamily.</text>
</comment>
<keyword evidence="4" id="KW-0238">DNA-binding</keyword>
<protein>
    <submittedName>
        <fullName evidence="8">Sigma-70 family RNA polymerase sigma factor</fullName>
    </submittedName>
</protein>
<dbReference type="NCBIfam" id="TIGR02937">
    <property type="entry name" value="sigma70-ECF"/>
    <property type="match status" value="1"/>
</dbReference>
<gene>
    <name evidence="8" type="ORF">IQ217_05830</name>
</gene>
<dbReference type="PANTHER" id="PTHR43133">
    <property type="entry name" value="RNA POLYMERASE ECF-TYPE SIGMA FACTO"/>
    <property type="match status" value="1"/>
</dbReference>
<evidence type="ECO:0000313" key="8">
    <source>
        <dbReference type="EMBL" id="MBE9253389.1"/>
    </source>
</evidence>
<evidence type="ECO:0000313" key="9">
    <source>
        <dbReference type="Proteomes" id="UP000658720"/>
    </source>
</evidence>
<dbReference type="PANTHER" id="PTHR43133:SF62">
    <property type="entry name" value="RNA POLYMERASE SIGMA FACTOR SIGZ"/>
    <property type="match status" value="1"/>
</dbReference>
<accession>A0ABR9VPX5</accession>
<dbReference type="NCBIfam" id="NF009172">
    <property type="entry name" value="PRK12519.1"/>
    <property type="match status" value="1"/>
</dbReference>
<comment type="caution">
    <text evidence="8">The sequence shown here is derived from an EMBL/GenBank/DDBJ whole genome shotgun (WGS) entry which is preliminary data.</text>
</comment>
<keyword evidence="9" id="KW-1185">Reference proteome</keyword>
<dbReference type="Proteomes" id="UP000658720">
    <property type="component" value="Unassembled WGS sequence"/>
</dbReference>
<dbReference type="SUPFAM" id="SSF88946">
    <property type="entry name" value="Sigma2 domain of RNA polymerase sigma factors"/>
    <property type="match status" value="1"/>
</dbReference>
<dbReference type="InterPro" id="IPR036388">
    <property type="entry name" value="WH-like_DNA-bd_sf"/>
</dbReference>
<keyword evidence="5" id="KW-0804">Transcription</keyword>
<proteinExistence type="inferred from homology"/>
<keyword evidence="2" id="KW-0805">Transcription regulation</keyword>
<reference evidence="8 9" key="1">
    <citation type="submission" date="2020-10" db="EMBL/GenBank/DDBJ databases">
        <authorList>
            <person name="Castelo-Branco R."/>
            <person name="Eusebio N."/>
            <person name="Adriana R."/>
            <person name="Vieira A."/>
            <person name="Brugerolle De Fraissinette N."/>
            <person name="Rezende De Castro R."/>
            <person name="Schneider M.P."/>
            <person name="Vasconcelos V."/>
            <person name="Leao P.N."/>
        </authorList>
    </citation>
    <scope>NUCLEOTIDE SEQUENCE [LARGE SCALE GENOMIC DNA]</scope>
    <source>
        <strain evidence="8 9">LEGE 00031</strain>
    </source>
</reference>
<organism evidence="8 9">
    <name type="scientific">Synechocystis salina LEGE 00031</name>
    <dbReference type="NCBI Taxonomy" id="1828736"/>
    <lineage>
        <taxon>Bacteria</taxon>
        <taxon>Bacillati</taxon>
        <taxon>Cyanobacteriota</taxon>
        <taxon>Cyanophyceae</taxon>
        <taxon>Synechococcales</taxon>
        <taxon>Merismopediaceae</taxon>
        <taxon>Synechocystis</taxon>
    </lineage>
</organism>
<dbReference type="Gene3D" id="1.10.10.10">
    <property type="entry name" value="Winged helix-like DNA-binding domain superfamily/Winged helix DNA-binding domain"/>
    <property type="match status" value="1"/>
</dbReference>
<evidence type="ECO:0000256" key="2">
    <source>
        <dbReference type="ARBA" id="ARBA00023015"/>
    </source>
</evidence>
<keyword evidence="3" id="KW-0731">Sigma factor</keyword>